<dbReference type="GO" id="GO:0046983">
    <property type="term" value="F:protein dimerization activity"/>
    <property type="evidence" value="ECO:0007669"/>
    <property type="project" value="InterPro"/>
</dbReference>
<evidence type="ECO:0000256" key="5">
    <source>
        <dbReference type="ARBA" id="ARBA00023242"/>
    </source>
</evidence>
<dbReference type="SUPFAM" id="SSF47459">
    <property type="entry name" value="HLH, helix-loop-helix DNA-binding domain"/>
    <property type="match status" value="1"/>
</dbReference>
<feature type="compositionally biased region" description="Polar residues" evidence="6">
    <location>
        <begin position="259"/>
        <end position="272"/>
    </location>
</feature>
<dbReference type="AlphaFoldDB" id="A0A3P9B2G4"/>
<evidence type="ECO:0000256" key="3">
    <source>
        <dbReference type="ARBA" id="ARBA00023125"/>
    </source>
</evidence>
<dbReference type="STRING" id="106582.ENSMZEP00005004091"/>
<dbReference type="CDD" id="cd18930">
    <property type="entry name" value="bHLHzip_MXI1"/>
    <property type="match status" value="1"/>
</dbReference>
<dbReference type="Pfam" id="PF00010">
    <property type="entry name" value="HLH"/>
    <property type="match status" value="1"/>
</dbReference>
<keyword evidence="3" id="KW-0238">DNA-binding</keyword>
<dbReference type="GO" id="GO:0000981">
    <property type="term" value="F:DNA-binding transcription factor activity, RNA polymerase II-specific"/>
    <property type="evidence" value="ECO:0007669"/>
    <property type="project" value="TreeGrafter"/>
</dbReference>
<dbReference type="Ensembl" id="ENSMZET00005004261.1">
    <property type="protein sequence ID" value="ENSMZEP00005004091.1"/>
    <property type="gene ID" value="ENSMZEG00005003154.1"/>
</dbReference>
<dbReference type="PANTHER" id="PTHR11969">
    <property type="entry name" value="MAX DIMERIZATION, MAD"/>
    <property type="match status" value="1"/>
</dbReference>
<evidence type="ECO:0000256" key="4">
    <source>
        <dbReference type="ARBA" id="ARBA00023163"/>
    </source>
</evidence>
<proteinExistence type="predicted"/>
<dbReference type="GeneTree" id="ENSGT00940000155809"/>
<dbReference type="Gene3D" id="4.10.280.10">
    <property type="entry name" value="Helix-loop-helix DNA-binding domain"/>
    <property type="match status" value="1"/>
</dbReference>
<feature type="domain" description="BHLH" evidence="7">
    <location>
        <begin position="110"/>
        <end position="162"/>
    </location>
</feature>
<reference evidence="8" key="3">
    <citation type="submission" date="2025-09" db="UniProtKB">
        <authorList>
            <consortium name="Ensembl"/>
        </authorList>
    </citation>
    <scope>IDENTIFICATION</scope>
</reference>
<dbReference type="GO" id="GO:0005634">
    <property type="term" value="C:nucleus"/>
    <property type="evidence" value="ECO:0007669"/>
    <property type="project" value="UniProtKB-SubCell"/>
</dbReference>
<reference evidence="8" key="2">
    <citation type="submission" date="2025-08" db="UniProtKB">
        <authorList>
            <consortium name="Ensembl"/>
        </authorList>
    </citation>
    <scope>IDENTIFICATION</scope>
</reference>
<evidence type="ECO:0000256" key="2">
    <source>
        <dbReference type="ARBA" id="ARBA00023015"/>
    </source>
</evidence>
<dbReference type="InterPro" id="IPR036638">
    <property type="entry name" value="HLH_DNA-bd_sf"/>
</dbReference>
<dbReference type="PROSITE" id="PS50888">
    <property type="entry name" value="BHLH"/>
    <property type="match status" value="1"/>
</dbReference>
<dbReference type="GO" id="GO:0000978">
    <property type="term" value="F:RNA polymerase II cis-regulatory region sequence-specific DNA binding"/>
    <property type="evidence" value="ECO:0007669"/>
    <property type="project" value="TreeGrafter"/>
</dbReference>
<keyword evidence="5" id="KW-0539">Nucleus</keyword>
<evidence type="ECO:0000313" key="9">
    <source>
        <dbReference type="Proteomes" id="UP000265160"/>
    </source>
</evidence>
<keyword evidence="4" id="KW-0804">Transcription</keyword>
<feature type="region of interest" description="Disordered" evidence="6">
    <location>
        <begin position="99"/>
        <end position="119"/>
    </location>
</feature>
<organism evidence="8 9">
    <name type="scientific">Maylandia zebra</name>
    <name type="common">zebra mbuna</name>
    <dbReference type="NCBI Taxonomy" id="106582"/>
    <lineage>
        <taxon>Eukaryota</taxon>
        <taxon>Metazoa</taxon>
        <taxon>Chordata</taxon>
        <taxon>Craniata</taxon>
        <taxon>Vertebrata</taxon>
        <taxon>Euteleostomi</taxon>
        <taxon>Actinopterygii</taxon>
        <taxon>Neopterygii</taxon>
        <taxon>Teleostei</taxon>
        <taxon>Neoteleostei</taxon>
        <taxon>Acanthomorphata</taxon>
        <taxon>Ovalentaria</taxon>
        <taxon>Cichlomorphae</taxon>
        <taxon>Cichliformes</taxon>
        <taxon>Cichlidae</taxon>
        <taxon>African cichlids</taxon>
        <taxon>Pseudocrenilabrinae</taxon>
        <taxon>Haplochromini</taxon>
        <taxon>Maylandia</taxon>
        <taxon>Maylandia zebra complex</taxon>
    </lineage>
</organism>
<sequence>MAKSERQRRSLKSEEFFFDSDASLLDQQDFEMSSCPFNDVFNSKDSHMEQINTFLKNVQVLLEAARFLESAERKDGSEFYLCAAFDLFPPLHLNFRKEKKKTSLSTDSDNKGSTHNELEKNRRAHLRLCLERLKALIPLGPDCSRHTTLGLLNKAKAHIKKLEEADRKSQYQLESLEREQRHLQRQLELLSGGSGAAAQNSPGEGERIRMDSVGSTLCSDRSDSDQEEIEVDVESTEFSHGELDSVSTASTSDLDDHSSLQSMASDEGYSSCSVKLAFSS</sequence>
<protein>
    <submittedName>
        <fullName evidence="8">Max interactor 1, dimerization protein</fullName>
    </submittedName>
</protein>
<evidence type="ECO:0000313" key="8">
    <source>
        <dbReference type="Ensembl" id="ENSMZEP00005004091.1"/>
    </source>
</evidence>
<keyword evidence="9" id="KW-1185">Reference proteome</keyword>
<feature type="region of interest" description="Disordered" evidence="6">
    <location>
        <begin position="188"/>
        <end position="272"/>
    </location>
</feature>
<evidence type="ECO:0000259" key="7">
    <source>
        <dbReference type="PROSITE" id="PS50888"/>
    </source>
</evidence>
<name>A0A3P9B2G4_9CICH</name>
<feature type="compositionally biased region" description="Acidic residues" evidence="6">
    <location>
        <begin position="225"/>
        <end position="235"/>
    </location>
</feature>
<dbReference type="SMART" id="SM00353">
    <property type="entry name" value="HLH"/>
    <property type="match status" value="1"/>
</dbReference>
<dbReference type="Proteomes" id="UP000265160">
    <property type="component" value="LG6"/>
</dbReference>
<feature type="compositionally biased region" description="Basic and acidic residues" evidence="6">
    <location>
        <begin position="108"/>
        <end position="119"/>
    </location>
</feature>
<comment type="subcellular location">
    <subcellularLocation>
        <location evidence="1">Nucleus</location>
    </subcellularLocation>
</comment>
<reference evidence="8 9" key="1">
    <citation type="journal article" date="2014" name="Nature">
        <title>The genomic substrate for adaptive radiation in African cichlid fish.</title>
        <authorList>
            <person name="Brawand D."/>
            <person name="Wagner C.E."/>
            <person name="Li Y.I."/>
            <person name="Malinsky M."/>
            <person name="Keller I."/>
            <person name="Fan S."/>
            <person name="Simakov O."/>
            <person name="Ng A.Y."/>
            <person name="Lim Z.W."/>
            <person name="Bezault E."/>
            <person name="Turner-Maier J."/>
            <person name="Johnson J."/>
            <person name="Alcazar R."/>
            <person name="Noh H.J."/>
            <person name="Russell P."/>
            <person name="Aken B."/>
            <person name="Alfoldi J."/>
            <person name="Amemiya C."/>
            <person name="Azzouzi N."/>
            <person name="Baroiller J.F."/>
            <person name="Barloy-Hubler F."/>
            <person name="Berlin A."/>
            <person name="Bloomquist R."/>
            <person name="Carleton K.L."/>
            <person name="Conte M.A."/>
            <person name="D'Cotta H."/>
            <person name="Eshel O."/>
            <person name="Gaffney L."/>
            <person name="Galibert F."/>
            <person name="Gante H.F."/>
            <person name="Gnerre S."/>
            <person name="Greuter L."/>
            <person name="Guyon R."/>
            <person name="Haddad N.S."/>
            <person name="Haerty W."/>
            <person name="Harris R.M."/>
            <person name="Hofmann H.A."/>
            <person name="Hourlier T."/>
            <person name="Hulata G."/>
            <person name="Jaffe D.B."/>
            <person name="Lara M."/>
            <person name="Lee A.P."/>
            <person name="MacCallum I."/>
            <person name="Mwaiko S."/>
            <person name="Nikaido M."/>
            <person name="Nishihara H."/>
            <person name="Ozouf-Costaz C."/>
            <person name="Penman D.J."/>
            <person name="Przybylski D."/>
            <person name="Rakotomanga M."/>
            <person name="Renn S.C.P."/>
            <person name="Ribeiro F.J."/>
            <person name="Ron M."/>
            <person name="Salzburger W."/>
            <person name="Sanchez-Pulido L."/>
            <person name="Santos M.E."/>
            <person name="Searle S."/>
            <person name="Sharpe T."/>
            <person name="Swofford R."/>
            <person name="Tan F.J."/>
            <person name="Williams L."/>
            <person name="Young S."/>
            <person name="Yin S."/>
            <person name="Okada N."/>
            <person name="Kocher T.D."/>
            <person name="Miska E.A."/>
            <person name="Lander E.S."/>
            <person name="Venkatesh B."/>
            <person name="Fernald R.D."/>
            <person name="Meyer A."/>
            <person name="Ponting C.P."/>
            <person name="Streelman J.T."/>
            <person name="Lindblad-Toh K."/>
            <person name="Seehausen O."/>
            <person name="Di Palma F."/>
        </authorList>
    </citation>
    <scope>NUCLEOTIDE SEQUENCE</scope>
</reference>
<dbReference type="InterPro" id="IPR011598">
    <property type="entry name" value="bHLH_dom"/>
</dbReference>
<accession>A0A3P9B2G4</accession>
<keyword evidence="2" id="KW-0805">Transcription regulation</keyword>
<evidence type="ECO:0000256" key="6">
    <source>
        <dbReference type="SAM" id="MobiDB-lite"/>
    </source>
</evidence>
<dbReference type="PANTHER" id="PTHR11969:SF13">
    <property type="entry name" value="MAX-INTERACTING PROTEIN 1"/>
    <property type="match status" value="1"/>
</dbReference>
<evidence type="ECO:0000256" key="1">
    <source>
        <dbReference type="ARBA" id="ARBA00004123"/>
    </source>
</evidence>